<dbReference type="EMBL" id="CP000859">
    <property type="protein sequence ID" value="ABW66945.1"/>
    <property type="molecule type" value="Genomic_DNA"/>
</dbReference>
<protein>
    <submittedName>
        <fullName evidence="7">Iron-containing alcohol dehydrogenase</fullName>
    </submittedName>
</protein>
<organism evidence="7 8">
    <name type="scientific">Desulfosudis oleivorans (strain DSM 6200 / JCM 39069 / Hxd3)</name>
    <name type="common">Desulfococcus oleovorans</name>
    <dbReference type="NCBI Taxonomy" id="96561"/>
    <lineage>
        <taxon>Bacteria</taxon>
        <taxon>Pseudomonadati</taxon>
        <taxon>Thermodesulfobacteriota</taxon>
        <taxon>Desulfobacteria</taxon>
        <taxon>Desulfobacterales</taxon>
        <taxon>Desulfosudaceae</taxon>
        <taxon>Desulfosudis</taxon>
    </lineage>
</organism>
<evidence type="ECO:0000256" key="2">
    <source>
        <dbReference type="ARBA" id="ARBA00007358"/>
    </source>
</evidence>
<feature type="domain" description="Alcohol dehydrogenase iron-type/glycerol dehydrogenase GldA" evidence="5">
    <location>
        <begin position="7"/>
        <end position="182"/>
    </location>
</feature>
<dbReference type="Pfam" id="PF25137">
    <property type="entry name" value="ADH_Fe_C"/>
    <property type="match status" value="1"/>
</dbReference>
<comment type="similarity">
    <text evidence="2">Belongs to the iron-containing alcohol dehydrogenase family.</text>
</comment>
<dbReference type="GO" id="GO:0004022">
    <property type="term" value="F:alcohol dehydrogenase (NAD+) activity"/>
    <property type="evidence" value="ECO:0007669"/>
    <property type="project" value="TreeGrafter"/>
</dbReference>
<dbReference type="CDD" id="cd08189">
    <property type="entry name" value="Fe-ADH-like"/>
    <property type="match status" value="1"/>
</dbReference>
<keyword evidence="3" id="KW-0560">Oxidoreductase</keyword>
<dbReference type="eggNOG" id="COG1454">
    <property type="taxonomic scope" value="Bacteria"/>
</dbReference>
<dbReference type="PROSITE" id="PS00913">
    <property type="entry name" value="ADH_IRON_1"/>
    <property type="match status" value="1"/>
</dbReference>
<dbReference type="FunFam" id="3.40.50.1970:FF:000003">
    <property type="entry name" value="Alcohol dehydrogenase, iron-containing"/>
    <property type="match status" value="1"/>
</dbReference>
<dbReference type="KEGG" id="dol:Dole_1139"/>
<dbReference type="HOGENOM" id="CLU_007207_0_0_7"/>
<dbReference type="Pfam" id="PF00465">
    <property type="entry name" value="Fe-ADH"/>
    <property type="match status" value="1"/>
</dbReference>
<dbReference type="PANTHER" id="PTHR11496:SF102">
    <property type="entry name" value="ALCOHOL DEHYDROGENASE 4"/>
    <property type="match status" value="1"/>
</dbReference>
<evidence type="ECO:0000256" key="3">
    <source>
        <dbReference type="ARBA" id="ARBA00023002"/>
    </source>
</evidence>
<evidence type="ECO:0000256" key="1">
    <source>
        <dbReference type="ARBA" id="ARBA00001962"/>
    </source>
</evidence>
<dbReference type="GO" id="GO:0046872">
    <property type="term" value="F:metal ion binding"/>
    <property type="evidence" value="ECO:0007669"/>
    <property type="project" value="InterPro"/>
</dbReference>
<evidence type="ECO:0000256" key="4">
    <source>
        <dbReference type="ARBA" id="ARBA00023027"/>
    </source>
</evidence>
<dbReference type="InterPro" id="IPR001670">
    <property type="entry name" value="ADH_Fe/GldA"/>
</dbReference>
<dbReference type="Gene3D" id="3.40.50.1970">
    <property type="match status" value="1"/>
</dbReference>
<dbReference type="PANTHER" id="PTHR11496">
    <property type="entry name" value="ALCOHOL DEHYDROGENASE"/>
    <property type="match status" value="1"/>
</dbReference>
<dbReference type="STRING" id="96561.Dole_1139"/>
<dbReference type="PROSITE" id="PS00060">
    <property type="entry name" value="ADH_IRON_2"/>
    <property type="match status" value="1"/>
</dbReference>
<evidence type="ECO:0000313" key="8">
    <source>
        <dbReference type="Proteomes" id="UP000008561"/>
    </source>
</evidence>
<evidence type="ECO:0000259" key="5">
    <source>
        <dbReference type="Pfam" id="PF00465"/>
    </source>
</evidence>
<sequence length="389" mass="42062">MPWIEPTVIEGPGCIGKLPAAIKEKGFTRVLVVTDAVLMGLNMLDALFDALKAAGIQYALYDQVQPNPTIENIEAALKVYKDNNCQAIIAFGGGSPMDCAKATGARVARPNRSVAKMRGLFKVIMPAFKMGSLIPPVLFAVPTTAGTGSETTIAAVVSDPATHEKYPITDPSIRPRYAVLDPMLTVGLPPHITATTGMDALTHAVESYIGKFYNSRDTRQKAVLAVEIIFKNIENAYQNGQDVEARGQMLRAAYYGGYTFTRGGVGNIHCIGHNLGGMYGVPHGLAMPVIMPHVLEWYGAVAHKPLSELADVAGVSKPGMDRPQKANAFIQAIKDLNTRMNIPDRLDCIRDEDIPIIAERALMECNPTYPVPKIMSKADCMAVIRQLKA</sequence>
<evidence type="ECO:0000313" key="7">
    <source>
        <dbReference type="EMBL" id="ABW66945.1"/>
    </source>
</evidence>
<evidence type="ECO:0000259" key="6">
    <source>
        <dbReference type="Pfam" id="PF25137"/>
    </source>
</evidence>
<dbReference type="InterPro" id="IPR018211">
    <property type="entry name" value="ADH_Fe_CS"/>
</dbReference>
<reference evidence="7 8" key="1">
    <citation type="submission" date="2007-10" db="EMBL/GenBank/DDBJ databases">
        <title>Complete sequence of Desulfococcus oleovorans Hxd3.</title>
        <authorList>
            <consortium name="US DOE Joint Genome Institute"/>
            <person name="Copeland A."/>
            <person name="Lucas S."/>
            <person name="Lapidus A."/>
            <person name="Barry K."/>
            <person name="Glavina del Rio T."/>
            <person name="Dalin E."/>
            <person name="Tice H."/>
            <person name="Pitluck S."/>
            <person name="Kiss H."/>
            <person name="Brettin T."/>
            <person name="Bruce D."/>
            <person name="Detter J.C."/>
            <person name="Han C."/>
            <person name="Schmutz J."/>
            <person name="Larimer F."/>
            <person name="Land M."/>
            <person name="Hauser L."/>
            <person name="Kyrpides N."/>
            <person name="Kim E."/>
            <person name="Wawrik B."/>
            <person name="Richardson P."/>
        </authorList>
    </citation>
    <scope>NUCLEOTIDE SEQUENCE [LARGE SCALE GENOMIC DNA]</scope>
    <source>
        <strain evidence="8">DSM 6200 / JCM 39069 / Hxd3</strain>
    </source>
</reference>
<dbReference type="InterPro" id="IPR056798">
    <property type="entry name" value="ADH_Fe_C"/>
</dbReference>
<dbReference type="InterPro" id="IPR039697">
    <property type="entry name" value="Alcohol_dehydrogenase_Fe"/>
</dbReference>
<dbReference type="AlphaFoldDB" id="A8ZXI7"/>
<comment type="cofactor">
    <cofactor evidence="1">
        <name>Fe cation</name>
        <dbReference type="ChEBI" id="CHEBI:24875"/>
    </cofactor>
</comment>
<keyword evidence="4" id="KW-0520">NAD</keyword>
<name>A8ZXI7_DESOH</name>
<dbReference type="Gene3D" id="1.20.1090.10">
    <property type="entry name" value="Dehydroquinate synthase-like - alpha domain"/>
    <property type="match status" value="1"/>
</dbReference>
<dbReference type="Proteomes" id="UP000008561">
    <property type="component" value="Chromosome"/>
</dbReference>
<gene>
    <name evidence="7" type="ordered locus">Dole_1139</name>
</gene>
<accession>A8ZXI7</accession>
<dbReference type="SUPFAM" id="SSF56796">
    <property type="entry name" value="Dehydroquinate synthase-like"/>
    <property type="match status" value="1"/>
</dbReference>
<feature type="domain" description="Fe-containing alcohol dehydrogenase-like C-terminal" evidence="6">
    <location>
        <begin position="193"/>
        <end position="386"/>
    </location>
</feature>
<keyword evidence="8" id="KW-1185">Reference proteome</keyword>
<proteinExistence type="inferred from homology"/>